<evidence type="ECO:0000256" key="2">
    <source>
        <dbReference type="ARBA" id="ARBA00022705"/>
    </source>
</evidence>
<dbReference type="InterPro" id="IPR021644">
    <property type="entry name" value="CAF-1_p150_acidic"/>
</dbReference>
<organism evidence="10 11">
    <name type="scientific">Macrosiphum euphorbiae</name>
    <name type="common">potato aphid</name>
    <dbReference type="NCBI Taxonomy" id="13131"/>
    <lineage>
        <taxon>Eukaryota</taxon>
        <taxon>Metazoa</taxon>
        <taxon>Ecdysozoa</taxon>
        <taxon>Arthropoda</taxon>
        <taxon>Hexapoda</taxon>
        <taxon>Insecta</taxon>
        <taxon>Pterygota</taxon>
        <taxon>Neoptera</taxon>
        <taxon>Paraneoptera</taxon>
        <taxon>Hemiptera</taxon>
        <taxon>Sternorrhyncha</taxon>
        <taxon>Aphidomorpha</taxon>
        <taxon>Aphidoidea</taxon>
        <taxon>Aphididae</taxon>
        <taxon>Macrosiphini</taxon>
        <taxon>Macrosiphum</taxon>
    </lineage>
</organism>
<evidence type="ECO:0008006" key="12">
    <source>
        <dbReference type="Google" id="ProtNLM"/>
    </source>
</evidence>
<keyword evidence="5" id="KW-0234">DNA repair</keyword>
<sequence length="819" mass="94184">MSSSKAVEKSAKKLVQKCLPFKLVNSPGDDANSKCRKRKLSGTENDETRVENPKVELLNGGTKCFIKSDDEDKKKTGDTSDDDIGAIESVSSVTTLSDNKIEKVYEEKNDVDTSKFDESIKDIDDTISTSSDTDIPCNDTSVNSTSDTGKLENTTPPSKKITSLQILKKQESAKKNKERQRIKQEKLKAREEKLKEQAEKQRIKEQKRNAEIEAKRLRELEKKQKEEEKKAKELEKELERKQKEEEKKAKDLEREKEKKQKEDERKAKELEKQKQKEKEEIENKKKEKLKAAFVGFFKPKNLNLDISKKDEEIISQELETYFMPFQTKQDMKIAPLCRAYLNSDKKKIVDKCISHCEQNKDLLYLSLLKTRKHKPSKSDATWPIHVEDDTDVIIIETGSTNDEDVNKVGTTLKNNSQKYRWKLLQFDENKRPPYWGTWRKKSLNVKPKRPFACDKIMFDYEINSDDEWEEEDPGESIHGTDNEEEPEDDYEVDNDVFVPHGYLSDEEGQDNDSDTEEVQKEKLKLLGEEFEAEIKKKTERIKPRLVGCIWIPNNVINPKNVSKSVADTLLKYRCVWDEEEPIITKAQIKVDSPKDLTATENKKTKILPDSIIPDLITFIHGNTIGMKLAVKNFIDELVKNGRNTDDDNFISQSTIKKTIKSIATKSTHVAPWCVSQENFKKYGVEYPTNVENEVQKLKSSVKKITSFMAPQNQNEKTKASLSEKPCGETDQNVTESKKDVFIPKNLFNNKESTKPPVVDIIKEGQKVNIVGGKKRITPILLSPKKKFKSMVDRKFKEKSLSPDLEEVCEDIPVPNIKTV</sequence>
<dbReference type="GO" id="GO:0006334">
    <property type="term" value="P:nucleosome assembly"/>
    <property type="evidence" value="ECO:0007669"/>
    <property type="project" value="TreeGrafter"/>
</dbReference>
<feature type="region of interest" description="Disordered" evidence="7">
    <location>
        <begin position="25"/>
        <end position="50"/>
    </location>
</feature>
<dbReference type="AlphaFoldDB" id="A0AAV0X9P5"/>
<feature type="compositionally biased region" description="Acidic residues" evidence="7">
    <location>
        <begin position="465"/>
        <end position="474"/>
    </location>
</feature>
<feature type="region of interest" description="Disordered" evidence="7">
    <location>
        <begin position="465"/>
        <end position="489"/>
    </location>
</feature>
<feature type="compositionally biased region" description="Low complexity" evidence="7">
    <location>
        <begin position="126"/>
        <end position="135"/>
    </location>
</feature>
<evidence type="ECO:0000256" key="4">
    <source>
        <dbReference type="ARBA" id="ARBA00023186"/>
    </source>
</evidence>
<keyword evidence="6" id="KW-0539">Nucleus</keyword>
<keyword evidence="2" id="KW-0235">DNA replication</keyword>
<gene>
    <name evidence="10" type="ORF">MEUPH1_LOCUS19236</name>
</gene>
<feature type="region of interest" description="Disordered" evidence="7">
    <location>
        <begin position="65"/>
        <end position="85"/>
    </location>
</feature>
<dbReference type="GO" id="GO:0006281">
    <property type="term" value="P:DNA repair"/>
    <property type="evidence" value="ECO:0007669"/>
    <property type="project" value="UniProtKB-KW"/>
</dbReference>
<evidence type="ECO:0000256" key="7">
    <source>
        <dbReference type="SAM" id="MobiDB-lite"/>
    </source>
</evidence>
<keyword evidence="3" id="KW-0227">DNA damage</keyword>
<evidence type="ECO:0000256" key="6">
    <source>
        <dbReference type="ARBA" id="ARBA00023242"/>
    </source>
</evidence>
<evidence type="ECO:0000313" key="10">
    <source>
        <dbReference type="EMBL" id="CAI6364406.1"/>
    </source>
</evidence>
<dbReference type="Pfam" id="PF12253">
    <property type="entry name" value="CAF1A_dimeriz"/>
    <property type="match status" value="1"/>
</dbReference>
<feature type="region of interest" description="Disordered" evidence="7">
    <location>
        <begin position="712"/>
        <end position="732"/>
    </location>
</feature>
<comment type="subcellular location">
    <subcellularLocation>
        <location evidence="1">Nucleus</location>
    </subcellularLocation>
</comment>
<protein>
    <recommendedName>
        <fullName evidence="12">Chromatin assembly factor 1 subunit A</fullName>
    </recommendedName>
</protein>
<evidence type="ECO:0000313" key="11">
    <source>
        <dbReference type="Proteomes" id="UP001160148"/>
    </source>
</evidence>
<dbReference type="PANTHER" id="PTHR15272">
    <property type="entry name" value="CHROMATIN ASSEMBLY FACTOR 1 SUBUNIT A CAF-1 SUBUNIT A"/>
    <property type="match status" value="1"/>
</dbReference>
<feature type="compositionally biased region" description="Basic and acidic residues" evidence="7">
    <location>
        <begin position="108"/>
        <end position="124"/>
    </location>
</feature>
<evidence type="ECO:0000259" key="9">
    <source>
        <dbReference type="Pfam" id="PF12253"/>
    </source>
</evidence>
<dbReference type="PANTHER" id="PTHR15272:SF0">
    <property type="entry name" value="CHROMATIN ASSEMBLY FACTOR 1 SUBUNIT A"/>
    <property type="match status" value="1"/>
</dbReference>
<dbReference type="Pfam" id="PF11600">
    <property type="entry name" value="CAF1A_acidic"/>
    <property type="match status" value="1"/>
</dbReference>
<evidence type="ECO:0000259" key="8">
    <source>
        <dbReference type="Pfam" id="PF11600"/>
    </source>
</evidence>
<keyword evidence="11" id="KW-1185">Reference proteome</keyword>
<proteinExistence type="predicted"/>
<feature type="compositionally biased region" description="Basic and acidic residues" evidence="7">
    <location>
        <begin position="66"/>
        <end position="78"/>
    </location>
</feature>
<accession>A0AAV0X9P5</accession>
<evidence type="ECO:0000256" key="1">
    <source>
        <dbReference type="ARBA" id="ARBA00004123"/>
    </source>
</evidence>
<reference evidence="10 11" key="1">
    <citation type="submission" date="2023-01" db="EMBL/GenBank/DDBJ databases">
        <authorList>
            <person name="Whitehead M."/>
        </authorList>
    </citation>
    <scope>NUCLEOTIDE SEQUENCE [LARGE SCALE GENOMIC DNA]</scope>
</reference>
<feature type="domain" description="Chromatin assembly factor 1 p150 subunit acidic region" evidence="8">
    <location>
        <begin position="204"/>
        <end position="332"/>
    </location>
</feature>
<dbReference type="Proteomes" id="UP001160148">
    <property type="component" value="Unassembled WGS sequence"/>
</dbReference>
<dbReference type="GO" id="GO:0033186">
    <property type="term" value="C:CAF-1 complex"/>
    <property type="evidence" value="ECO:0007669"/>
    <property type="project" value="TreeGrafter"/>
</dbReference>
<comment type="caution">
    <text evidence="10">The sequence shown here is derived from an EMBL/GenBank/DDBJ whole genome shotgun (WGS) entry which is preliminary data.</text>
</comment>
<dbReference type="GO" id="GO:0005634">
    <property type="term" value="C:nucleus"/>
    <property type="evidence" value="ECO:0007669"/>
    <property type="project" value="UniProtKB-SubCell"/>
</dbReference>
<dbReference type="GO" id="GO:0006260">
    <property type="term" value="P:DNA replication"/>
    <property type="evidence" value="ECO:0007669"/>
    <property type="project" value="UniProtKB-KW"/>
</dbReference>
<feature type="domain" description="Chromatin assembly factor 1 subunit A dimerization" evidence="9">
    <location>
        <begin position="422"/>
        <end position="491"/>
    </location>
</feature>
<dbReference type="InterPro" id="IPR022043">
    <property type="entry name" value="CAF1A_DD"/>
</dbReference>
<feature type="compositionally biased region" description="Polar residues" evidence="7">
    <location>
        <begin position="138"/>
        <end position="165"/>
    </location>
</feature>
<evidence type="ECO:0000256" key="5">
    <source>
        <dbReference type="ARBA" id="ARBA00023204"/>
    </source>
</evidence>
<feature type="region of interest" description="Disordered" evidence="7">
    <location>
        <begin position="108"/>
        <end position="282"/>
    </location>
</feature>
<keyword evidence="4" id="KW-0143">Chaperone</keyword>
<name>A0AAV0X9P5_9HEMI</name>
<evidence type="ECO:0000256" key="3">
    <source>
        <dbReference type="ARBA" id="ARBA00022763"/>
    </source>
</evidence>
<feature type="compositionally biased region" description="Basic and acidic residues" evidence="7">
    <location>
        <begin position="168"/>
        <end position="282"/>
    </location>
</feature>
<dbReference type="EMBL" id="CARXXK010000003">
    <property type="protein sequence ID" value="CAI6364406.1"/>
    <property type="molecule type" value="Genomic_DNA"/>
</dbReference>